<feature type="domain" description="CinA C-terminal" evidence="1">
    <location>
        <begin position="9"/>
        <end position="158"/>
    </location>
</feature>
<dbReference type="EMBL" id="OCMY01000003">
    <property type="protein sequence ID" value="SOD61089.1"/>
    <property type="molecule type" value="Genomic_DNA"/>
</dbReference>
<sequence>MYNKLKIAAEKLGAMLKTKRLTITTAESCTSGWIGSSLAAAKESTTFYNCGFITYTDHAKYRVLGVAEETLRLHSAVSEASVKEMACGAKRLSGDDIGIAVSGYAGPAGGTDGTPAGTVWFAWCLEDGSIRTSRQMFSGDNEQVVLKASLFSINEMQRFLKE</sequence>
<dbReference type="NCBIfam" id="TIGR00199">
    <property type="entry name" value="PncC_domain"/>
    <property type="match status" value="1"/>
</dbReference>
<proteinExistence type="predicted"/>
<evidence type="ECO:0000313" key="3">
    <source>
        <dbReference type="Proteomes" id="UP000219271"/>
    </source>
</evidence>
<dbReference type="OrthoDB" id="9801454at2"/>
<evidence type="ECO:0000313" key="2">
    <source>
        <dbReference type="EMBL" id="SOD61089.1"/>
    </source>
</evidence>
<reference evidence="3" key="1">
    <citation type="submission" date="2017-09" db="EMBL/GenBank/DDBJ databases">
        <authorList>
            <person name="Varghese N."/>
            <person name="Submissions S."/>
        </authorList>
    </citation>
    <scope>NUCLEOTIDE SEQUENCE [LARGE SCALE GENOMIC DNA]</scope>
    <source>
        <strain evidence="3">JKS000234</strain>
    </source>
</reference>
<keyword evidence="3" id="KW-1185">Reference proteome</keyword>
<accession>A0A286DR14</accession>
<dbReference type="AlphaFoldDB" id="A0A286DR14"/>
<name>A0A286DR14_9GAMM</name>
<dbReference type="Gene3D" id="3.90.950.20">
    <property type="entry name" value="CinA-like"/>
    <property type="match status" value="1"/>
</dbReference>
<dbReference type="GO" id="GO:0016787">
    <property type="term" value="F:hydrolase activity"/>
    <property type="evidence" value="ECO:0007669"/>
    <property type="project" value="UniProtKB-KW"/>
</dbReference>
<evidence type="ECO:0000259" key="1">
    <source>
        <dbReference type="Pfam" id="PF02464"/>
    </source>
</evidence>
<protein>
    <submittedName>
        <fullName evidence="2">Amidohydrolase, PncC family</fullName>
    </submittedName>
</protein>
<dbReference type="RefSeq" id="WP_097098358.1">
    <property type="nucleotide sequence ID" value="NZ_OCMY01000003.1"/>
</dbReference>
<gene>
    <name evidence="2" type="ORF">SAMN06273570_4913</name>
</gene>
<dbReference type="Pfam" id="PF02464">
    <property type="entry name" value="CinA"/>
    <property type="match status" value="1"/>
</dbReference>
<keyword evidence="2" id="KW-0378">Hydrolase</keyword>
<dbReference type="SUPFAM" id="SSF142433">
    <property type="entry name" value="CinA-like"/>
    <property type="match status" value="1"/>
</dbReference>
<dbReference type="Proteomes" id="UP000219271">
    <property type="component" value="Unassembled WGS sequence"/>
</dbReference>
<dbReference type="InterPro" id="IPR036653">
    <property type="entry name" value="CinA-like_C"/>
</dbReference>
<dbReference type="InterPro" id="IPR008136">
    <property type="entry name" value="CinA_C"/>
</dbReference>
<organism evidence="2 3">
    <name type="scientific">Candidatus Pantoea floridensis</name>
    <dbReference type="NCBI Taxonomy" id="1938870"/>
    <lineage>
        <taxon>Bacteria</taxon>
        <taxon>Pseudomonadati</taxon>
        <taxon>Pseudomonadota</taxon>
        <taxon>Gammaproteobacteria</taxon>
        <taxon>Enterobacterales</taxon>
        <taxon>Erwiniaceae</taxon>
        <taxon>Pantoea</taxon>
    </lineage>
</organism>